<reference evidence="1 2" key="1">
    <citation type="submission" date="2019-11" db="EMBL/GenBank/DDBJ databases">
        <title>Whole genome sequence of Oryza granulata.</title>
        <authorList>
            <person name="Li W."/>
        </authorList>
    </citation>
    <scope>NUCLEOTIDE SEQUENCE [LARGE SCALE GENOMIC DNA]</scope>
    <source>
        <strain evidence="2">cv. Menghai</strain>
        <tissue evidence="1">Leaf</tissue>
    </source>
</reference>
<evidence type="ECO:0000313" key="1">
    <source>
        <dbReference type="EMBL" id="KAF0924563.1"/>
    </source>
</evidence>
<comment type="caution">
    <text evidence="1">The sequence shown here is derived from an EMBL/GenBank/DDBJ whole genome shotgun (WGS) entry which is preliminary data.</text>
</comment>
<gene>
    <name evidence="1" type="ORF">E2562_010202</name>
</gene>
<dbReference type="EMBL" id="SPHZ02000003">
    <property type="protein sequence ID" value="KAF0924563.1"/>
    <property type="molecule type" value="Genomic_DNA"/>
</dbReference>
<keyword evidence="2" id="KW-1185">Reference proteome</keyword>
<name>A0A6G1EKS7_9ORYZ</name>
<evidence type="ECO:0000313" key="2">
    <source>
        <dbReference type="Proteomes" id="UP000479710"/>
    </source>
</evidence>
<accession>A0A6G1EKS7</accession>
<proteinExistence type="predicted"/>
<dbReference type="AlphaFoldDB" id="A0A6G1EKS7"/>
<sequence>MEGRTGWPGILRCQRQKWKDAAWLRMTMASPGGEASVRRHGKGGGRCLENKLGMAISLGWIGMIARMESDRRWARSNEAPRAYGEDGDLEVFGFEHVAAGTS</sequence>
<organism evidence="1 2">
    <name type="scientific">Oryza meyeriana var. granulata</name>
    <dbReference type="NCBI Taxonomy" id="110450"/>
    <lineage>
        <taxon>Eukaryota</taxon>
        <taxon>Viridiplantae</taxon>
        <taxon>Streptophyta</taxon>
        <taxon>Embryophyta</taxon>
        <taxon>Tracheophyta</taxon>
        <taxon>Spermatophyta</taxon>
        <taxon>Magnoliopsida</taxon>
        <taxon>Liliopsida</taxon>
        <taxon>Poales</taxon>
        <taxon>Poaceae</taxon>
        <taxon>BOP clade</taxon>
        <taxon>Oryzoideae</taxon>
        <taxon>Oryzeae</taxon>
        <taxon>Oryzinae</taxon>
        <taxon>Oryza</taxon>
        <taxon>Oryza meyeriana</taxon>
    </lineage>
</organism>
<protein>
    <submittedName>
        <fullName evidence="1">Uncharacterized protein</fullName>
    </submittedName>
</protein>
<dbReference type="Proteomes" id="UP000479710">
    <property type="component" value="Unassembled WGS sequence"/>
</dbReference>